<evidence type="ECO:0008006" key="4">
    <source>
        <dbReference type="Google" id="ProtNLM"/>
    </source>
</evidence>
<comment type="caution">
    <text evidence="2">The sequence shown here is derived from an EMBL/GenBank/DDBJ whole genome shotgun (WGS) entry which is preliminary data.</text>
</comment>
<keyword evidence="1" id="KW-1133">Transmembrane helix</keyword>
<name>A0A952FGF2_9PROT</name>
<keyword evidence="1" id="KW-0472">Membrane</keyword>
<feature type="transmembrane region" description="Helical" evidence="1">
    <location>
        <begin position="53"/>
        <end position="78"/>
    </location>
</feature>
<feature type="transmembrane region" description="Helical" evidence="1">
    <location>
        <begin position="109"/>
        <end position="130"/>
    </location>
</feature>
<reference evidence="2" key="1">
    <citation type="submission" date="2020-06" db="EMBL/GenBank/DDBJ databases">
        <title>Stable isotope informed genome-resolved metagenomics uncovers potential trophic interactions in rhizosphere soil.</title>
        <authorList>
            <person name="Starr E.P."/>
            <person name="Shi S."/>
            <person name="Blazewicz S.J."/>
            <person name="Koch B.J."/>
            <person name="Probst A.J."/>
            <person name="Hungate B.A."/>
            <person name="Pett-Ridge J."/>
            <person name="Firestone M.K."/>
            <person name="Banfield J.F."/>
        </authorList>
    </citation>
    <scope>NUCLEOTIDE SEQUENCE</scope>
    <source>
        <strain evidence="2">YM_69_17</strain>
    </source>
</reference>
<dbReference type="Proteomes" id="UP000700706">
    <property type="component" value="Unassembled WGS sequence"/>
</dbReference>
<accession>A0A952FGF2</accession>
<sequence>MTDPALAVLLLFILPLWFVAGFADWLCHRATKIEATAGAKESLIHLLMFAEIGVPLLAALFFEINALIIALMIVAFLAHEATALRDVSYAVTRREVTPFEQHVHSFLEMLPLMGAAFVAVLHWPQFLALFGTGPEASRFDLTWKQEPLPVAYIAAVLAAALLFELLPYLEELWRGLRAADGRLTPRRRAGSRGPGPG</sequence>
<keyword evidence="1" id="KW-0812">Transmembrane</keyword>
<protein>
    <recommendedName>
        <fullName evidence="4">Diguanylate cyclase</fullName>
    </recommendedName>
</protein>
<dbReference type="AlphaFoldDB" id="A0A952FGF2"/>
<dbReference type="EMBL" id="JAEKLZ010000106">
    <property type="protein sequence ID" value="MBW8724438.1"/>
    <property type="molecule type" value="Genomic_DNA"/>
</dbReference>
<evidence type="ECO:0000256" key="1">
    <source>
        <dbReference type="SAM" id="Phobius"/>
    </source>
</evidence>
<feature type="transmembrane region" description="Helical" evidence="1">
    <location>
        <begin position="150"/>
        <end position="169"/>
    </location>
</feature>
<organism evidence="2 3">
    <name type="scientific">Inquilinus limosus</name>
    <dbReference type="NCBI Taxonomy" id="171674"/>
    <lineage>
        <taxon>Bacteria</taxon>
        <taxon>Pseudomonadati</taxon>
        <taxon>Pseudomonadota</taxon>
        <taxon>Alphaproteobacteria</taxon>
        <taxon>Rhodospirillales</taxon>
        <taxon>Rhodospirillaceae</taxon>
        <taxon>Inquilinus</taxon>
    </lineage>
</organism>
<evidence type="ECO:0000313" key="2">
    <source>
        <dbReference type="EMBL" id="MBW8724438.1"/>
    </source>
</evidence>
<proteinExistence type="predicted"/>
<evidence type="ECO:0000313" key="3">
    <source>
        <dbReference type="Proteomes" id="UP000700706"/>
    </source>
</evidence>
<gene>
    <name evidence="2" type="ORF">JF625_04675</name>
</gene>